<dbReference type="InterPro" id="IPR007831">
    <property type="entry name" value="T2SS_GspE_N"/>
</dbReference>
<evidence type="ECO:0000256" key="2">
    <source>
        <dbReference type="ARBA" id="ARBA00022676"/>
    </source>
</evidence>
<evidence type="ECO:0000256" key="4">
    <source>
        <dbReference type="ARBA" id="ARBA00022692"/>
    </source>
</evidence>
<proteinExistence type="predicted"/>
<evidence type="ECO:0000256" key="5">
    <source>
        <dbReference type="ARBA" id="ARBA00022989"/>
    </source>
</evidence>
<comment type="caution">
    <text evidence="9">The sequence shown here is derived from an EMBL/GenBank/DDBJ whole genome shotgun (WGS) entry which is preliminary data.</text>
</comment>
<feature type="transmembrane region" description="Helical" evidence="7">
    <location>
        <begin position="189"/>
        <end position="213"/>
    </location>
</feature>
<evidence type="ECO:0000256" key="3">
    <source>
        <dbReference type="ARBA" id="ARBA00022679"/>
    </source>
</evidence>
<evidence type="ECO:0000256" key="7">
    <source>
        <dbReference type="SAM" id="Phobius"/>
    </source>
</evidence>
<feature type="transmembrane region" description="Helical" evidence="7">
    <location>
        <begin position="592"/>
        <end position="612"/>
    </location>
</feature>
<keyword evidence="6 7" id="KW-0472">Membrane</keyword>
<evidence type="ECO:0000256" key="1">
    <source>
        <dbReference type="ARBA" id="ARBA00004141"/>
    </source>
</evidence>
<dbReference type="Gene3D" id="3.90.550.10">
    <property type="entry name" value="Spore Coat Polysaccharide Biosynthesis Protein SpsA, Chain A"/>
    <property type="match status" value="1"/>
</dbReference>
<dbReference type="InterPro" id="IPR037257">
    <property type="entry name" value="T2SS_E_N_sf"/>
</dbReference>
<dbReference type="Pfam" id="PF05157">
    <property type="entry name" value="MshEN"/>
    <property type="match status" value="1"/>
</dbReference>
<dbReference type="Proteomes" id="UP000436822">
    <property type="component" value="Unassembled WGS sequence"/>
</dbReference>
<keyword evidence="5 7" id="KW-1133">Transmembrane helix</keyword>
<dbReference type="RefSeq" id="WP_159808545.1">
    <property type="nucleotide sequence ID" value="NZ_BLJE01000003.1"/>
</dbReference>
<dbReference type="SUPFAM" id="SSF160246">
    <property type="entry name" value="EspE N-terminal domain-like"/>
    <property type="match status" value="1"/>
</dbReference>
<gene>
    <name evidence="9" type="ORF">KIN_30430</name>
</gene>
<dbReference type="EMBL" id="BLJE01000003">
    <property type="protein sequence ID" value="GFE65969.1"/>
    <property type="molecule type" value="Genomic_DNA"/>
</dbReference>
<evidence type="ECO:0000256" key="6">
    <source>
        <dbReference type="ARBA" id="ARBA00023136"/>
    </source>
</evidence>
<accession>A0A6N6JKL5</accession>
<feature type="domain" description="Type II secretion system protein GspE N-terminal" evidence="8">
    <location>
        <begin position="84"/>
        <end position="163"/>
    </location>
</feature>
<evidence type="ECO:0000313" key="9">
    <source>
        <dbReference type="EMBL" id="GFE65969.1"/>
    </source>
</evidence>
<dbReference type="GO" id="GO:0016757">
    <property type="term" value="F:glycosyltransferase activity"/>
    <property type="evidence" value="ECO:0007669"/>
    <property type="project" value="UniProtKB-KW"/>
</dbReference>
<keyword evidence="4 7" id="KW-0812">Transmembrane</keyword>
<feature type="transmembrane region" description="Helical" evidence="7">
    <location>
        <begin position="516"/>
        <end position="540"/>
    </location>
</feature>
<keyword evidence="10" id="KW-1185">Reference proteome</keyword>
<evidence type="ECO:0000313" key="10">
    <source>
        <dbReference type="Proteomes" id="UP000436822"/>
    </source>
</evidence>
<keyword evidence="2" id="KW-0328">Glycosyltransferase</keyword>
<comment type="subcellular location">
    <subcellularLocation>
        <location evidence="1">Membrane</location>
        <topology evidence="1">Multi-pass membrane protein</topology>
    </subcellularLocation>
</comment>
<feature type="transmembrane region" description="Helical" evidence="7">
    <location>
        <begin position="560"/>
        <end position="580"/>
    </location>
</feature>
<evidence type="ECO:0000259" key="8">
    <source>
        <dbReference type="Pfam" id="PF05157"/>
    </source>
</evidence>
<dbReference type="InterPro" id="IPR029044">
    <property type="entry name" value="Nucleotide-diphossugar_trans"/>
</dbReference>
<dbReference type="AlphaFoldDB" id="A0A6N6JKL5"/>
<protein>
    <submittedName>
        <fullName evidence="9">Glycosyl transferase</fullName>
    </submittedName>
</protein>
<dbReference type="PANTHER" id="PTHR43867">
    <property type="entry name" value="CELLULOSE SYNTHASE CATALYTIC SUBUNIT A [UDP-FORMING]"/>
    <property type="match status" value="1"/>
</dbReference>
<dbReference type="SUPFAM" id="SSF53448">
    <property type="entry name" value="Nucleotide-diphospho-sugar transferases"/>
    <property type="match status" value="1"/>
</dbReference>
<dbReference type="InterPro" id="IPR050321">
    <property type="entry name" value="Glycosyltr_2/OpgH_subfam"/>
</dbReference>
<sequence>MDASKVNIHQSIRLAPLMPKAAPGVLLGQLLVDQGALDPADLLTALAIQKRENAALGEILVAQNMADEQQVLTALARQHGTHKIDLDEDPPDPRLAELADPHDCLKFGFLPWQMKGDIAVIAVSRPAHAQWAQMRLADRLSETRFVLTDDATLQRHIHRLFGPVLVDRAETRTSPAESCRGWSTHRAQIFMAATVSALTAGALLAPAGIFALLFLMATFVLALNTLLKLACGSFAVFRLLRRNDSPNRVALAPERPSKPMIRLPKVSILVPLFNEPDVAGALVKRLSRLTYPRELLEICLVVEDDDAVTRSALRNKRVPRWMKVIRVPTGGVKTKPRAMNYALDFTTGDIIGVYDAEDAPAADQIYKVVRRFAEAPNDLACLQGVLSFYNPFTNWLSRCFCFEYAAWFRVMLPGLQRLGFAIPLGGTTLFFRRDTLIKLGGWDAHNVTEDADLGMRLARYGYRCEIIDTVTQEEANSRTWPWIRQRSRWLKGYAVTWAVHMRDPIKLARDLGLWKFMGFQLLFLGTLASFFLAPVLWAGFGATLLGAPHPAAPVLGDEVLTGLAVFYVASEIIMLGIFALSVRGLTRKPSMAWLAVLPVYFILASIAAYKGLIELMFRPFYWDKTEHGEFGGQDWHEEGAKPAPRPSADLTRVDFQPRLERDRQVFAERV</sequence>
<dbReference type="Pfam" id="PF13641">
    <property type="entry name" value="Glyco_tranf_2_3"/>
    <property type="match status" value="1"/>
</dbReference>
<organism evidence="9 10">
    <name type="scientific">Litoreibacter roseus</name>
    <dbReference type="NCBI Taxonomy" id="2601869"/>
    <lineage>
        <taxon>Bacteria</taxon>
        <taxon>Pseudomonadati</taxon>
        <taxon>Pseudomonadota</taxon>
        <taxon>Alphaproteobacteria</taxon>
        <taxon>Rhodobacterales</taxon>
        <taxon>Roseobacteraceae</taxon>
        <taxon>Litoreibacter</taxon>
    </lineage>
</organism>
<feature type="transmembrane region" description="Helical" evidence="7">
    <location>
        <begin position="219"/>
        <end position="240"/>
    </location>
</feature>
<name>A0A6N6JKL5_9RHOB</name>
<dbReference type="GO" id="GO:0016020">
    <property type="term" value="C:membrane"/>
    <property type="evidence" value="ECO:0007669"/>
    <property type="project" value="UniProtKB-SubCell"/>
</dbReference>
<keyword evidence="3 9" id="KW-0808">Transferase</keyword>
<reference evidence="9 10" key="1">
    <citation type="submission" date="2019-12" db="EMBL/GenBank/DDBJ databases">
        <title>Litoreibacter badius sp. nov., a novel bacteriochlorophyll a-containing bacterium in the genus Litoreibacter.</title>
        <authorList>
            <person name="Kanamuro M."/>
            <person name="Takabe Y."/>
            <person name="Mori K."/>
            <person name="Takaichi S."/>
            <person name="Hanada S."/>
        </authorList>
    </citation>
    <scope>NUCLEOTIDE SEQUENCE [LARGE SCALE GENOMIC DNA]</scope>
    <source>
        <strain evidence="9 10">K6</strain>
    </source>
</reference>
<dbReference type="PANTHER" id="PTHR43867:SF2">
    <property type="entry name" value="CELLULOSE SYNTHASE CATALYTIC SUBUNIT A [UDP-FORMING]"/>
    <property type="match status" value="1"/>
</dbReference>
<dbReference type="OrthoDB" id="7431422at2"/>